<dbReference type="NCBIfam" id="TIGR04056">
    <property type="entry name" value="OMP_RagA_SusC"/>
    <property type="match status" value="1"/>
</dbReference>
<keyword evidence="4 10" id="KW-0812">Transmembrane</keyword>
<dbReference type="InterPro" id="IPR000531">
    <property type="entry name" value="Beta-barrel_TonB"/>
</dbReference>
<evidence type="ECO:0000259" key="14">
    <source>
        <dbReference type="Pfam" id="PF00593"/>
    </source>
</evidence>
<evidence type="ECO:0000313" key="16">
    <source>
        <dbReference type="EMBL" id="MBB6128796.1"/>
    </source>
</evidence>
<dbReference type="SUPFAM" id="SSF49464">
    <property type="entry name" value="Carboxypeptidase regulatory domain-like"/>
    <property type="match status" value="1"/>
</dbReference>
<evidence type="ECO:0000256" key="5">
    <source>
        <dbReference type="ARBA" id="ARBA00022729"/>
    </source>
</evidence>
<dbReference type="InterPro" id="IPR036942">
    <property type="entry name" value="Beta-barrel_TonB_sf"/>
</dbReference>
<keyword evidence="2 10" id="KW-0813">Transport</keyword>
<dbReference type="Gene3D" id="2.40.170.20">
    <property type="entry name" value="TonB-dependent receptor, beta-barrel domain"/>
    <property type="match status" value="1"/>
</dbReference>
<dbReference type="Gene3D" id="2.170.130.10">
    <property type="entry name" value="TonB-dependent receptor, plug domain"/>
    <property type="match status" value="1"/>
</dbReference>
<dbReference type="GO" id="GO:0015344">
    <property type="term" value="F:siderophore uptake transmembrane transporter activity"/>
    <property type="evidence" value="ECO:0007669"/>
    <property type="project" value="TreeGrafter"/>
</dbReference>
<dbReference type="NCBIfam" id="TIGR04057">
    <property type="entry name" value="SusC_RagA_signa"/>
    <property type="match status" value="1"/>
</dbReference>
<comment type="subcellular location">
    <subcellularLocation>
        <location evidence="1 10">Cell outer membrane</location>
        <topology evidence="1 10">Multi-pass membrane protein</topology>
    </subcellularLocation>
</comment>
<evidence type="ECO:0000256" key="10">
    <source>
        <dbReference type="PROSITE-ProRule" id="PRU01360"/>
    </source>
</evidence>
<dbReference type="PANTHER" id="PTHR30069">
    <property type="entry name" value="TONB-DEPENDENT OUTER MEMBRANE RECEPTOR"/>
    <property type="match status" value="1"/>
</dbReference>
<evidence type="ECO:0000256" key="4">
    <source>
        <dbReference type="ARBA" id="ARBA00022692"/>
    </source>
</evidence>
<protein>
    <submittedName>
        <fullName evidence="16">TonB-linked SusC/RagA family outer membrane protein</fullName>
    </submittedName>
</protein>
<evidence type="ECO:0000256" key="9">
    <source>
        <dbReference type="ARBA" id="ARBA00023237"/>
    </source>
</evidence>
<keyword evidence="6 11" id="KW-0798">TonB box</keyword>
<evidence type="ECO:0000256" key="8">
    <source>
        <dbReference type="ARBA" id="ARBA00023170"/>
    </source>
</evidence>
<feature type="signal peptide" evidence="13">
    <location>
        <begin position="1"/>
        <end position="20"/>
    </location>
</feature>
<gene>
    <name evidence="16" type="ORF">HDF22_002919</name>
</gene>
<dbReference type="GO" id="GO:0009279">
    <property type="term" value="C:cell outer membrane"/>
    <property type="evidence" value="ECO:0007669"/>
    <property type="project" value="UniProtKB-SubCell"/>
</dbReference>
<dbReference type="InterPro" id="IPR023996">
    <property type="entry name" value="TonB-dep_OMP_SusC/RagA"/>
</dbReference>
<evidence type="ECO:0000256" key="11">
    <source>
        <dbReference type="RuleBase" id="RU003357"/>
    </source>
</evidence>
<keyword evidence="7 10" id="KW-0472">Membrane</keyword>
<dbReference type="InterPro" id="IPR037066">
    <property type="entry name" value="Plug_dom_sf"/>
</dbReference>
<keyword evidence="5 13" id="KW-0732">Signal</keyword>
<comment type="similarity">
    <text evidence="10 11">Belongs to the TonB-dependent receptor family.</text>
</comment>
<keyword evidence="9 10" id="KW-0998">Cell outer membrane</keyword>
<keyword evidence="8" id="KW-0675">Receptor</keyword>
<keyword evidence="3 10" id="KW-1134">Transmembrane beta strand</keyword>
<dbReference type="Gene3D" id="2.60.40.1120">
    <property type="entry name" value="Carboxypeptidase-like, regulatory domain"/>
    <property type="match status" value="1"/>
</dbReference>
<organism evidence="16 17">
    <name type="scientific">Mucilaginibacter lappiensis</name>
    <dbReference type="NCBI Taxonomy" id="354630"/>
    <lineage>
        <taxon>Bacteria</taxon>
        <taxon>Pseudomonadati</taxon>
        <taxon>Bacteroidota</taxon>
        <taxon>Sphingobacteriia</taxon>
        <taxon>Sphingobacteriales</taxon>
        <taxon>Sphingobacteriaceae</taxon>
        <taxon>Mucilaginibacter</taxon>
    </lineage>
</organism>
<dbReference type="Proteomes" id="UP000548326">
    <property type="component" value="Unassembled WGS sequence"/>
</dbReference>
<evidence type="ECO:0000256" key="6">
    <source>
        <dbReference type="ARBA" id="ARBA00023077"/>
    </source>
</evidence>
<dbReference type="InterPro" id="IPR012910">
    <property type="entry name" value="Plug_dom"/>
</dbReference>
<dbReference type="Pfam" id="PF07715">
    <property type="entry name" value="Plug"/>
    <property type="match status" value="1"/>
</dbReference>
<evidence type="ECO:0000256" key="3">
    <source>
        <dbReference type="ARBA" id="ARBA00022452"/>
    </source>
</evidence>
<reference evidence="16 17" key="1">
    <citation type="submission" date="2020-08" db="EMBL/GenBank/DDBJ databases">
        <title>Genomic Encyclopedia of Type Strains, Phase IV (KMG-V): Genome sequencing to study the core and pangenomes of soil and plant-associated prokaryotes.</title>
        <authorList>
            <person name="Whitman W."/>
        </authorList>
    </citation>
    <scope>NUCLEOTIDE SEQUENCE [LARGE SCALE GENOMIC DNA]</scope>
    <source>
        <strain evidence="16 17">MP601</strain>
    </source>
</reference>
<sequence length="1057" mass="113062">MKKTLLLTLIMPCLAMGANAHLKTNVGAISNSRLTRSDSKQAIKEIKAIETIKGTVKDAGGQPLIGVNVQVKGTTRGTQTDVNGAFSVQANIGETLVISYIGFAKKEIIVSSTAPLSVVLAEDSKTLGEVVVTALGVKRSEKSLAYSTQSVGGTELTNVKSDNLMNAINGKVAGITITPSASGVGGSTKVLLRGNRSATGNNQPLYVIDGVPISNASNANGQPNSTYGGTPDGGDGISNLNPEDIESLTVLKGGTAAALYGSQAANGVIIITTKKGKAGKMQVNFSSSSSIDKNAYLPEFQSRYGVTSKGNTTSFGPEISSAPDNLSKFFQTGNNFTNSLTLSGGNEIAQTYFSYANTTARGVEPGNKLGRNNINFHETAKFFDKLTVDGNVNYITQQINNSPTIGFYTNPLTGLYLFPRGQDITPYKNNYEGPNGSNGVPTQNWPYQEDLQQNPWWIINRNINLSKRNRVLVNASVKYEFTKWLNIQARGSIDRIDDSYDQRYYAGTLAPLAAGNNNGSYSGSDVVLNQKYGDVIVNFTLPGKSDFKLDGLIGSSITDNFNSGINWSSGPGGYGLITPNLFTIQNIQVSNAAQGINSANSVNTVPNFHTQLQAVFANANLSYKNWVYLTLTARNDWSSTLAATPTDNYFYPSVGLSFILNEMVKLPDAITYAKVRGSYAQVGNGAQGYATIPVNNAADNPALSPTGVTNPPSSNGVTLSNRPPYPSLKPEKTKSFELGTDLRFMNDKLSFSFTYYKSNTYNQSIPVIPPAPSGYGAGFVNAGNIQNAGFEFTLGYNLVTSKDFSWNSSINGSRNVNKIIDVDSKDNINLLQLTNSNSYQSYLAKGGSFGDIWGQTLQRDAQGRVMITAQGLPLLSAGFSKIANPQPKFQLGWNHSVNYKNFSLNLLVDGKFGGQVVSVMQSILDSYGVSKAYGDARAAGGVKVNGVDPSGNPVTTVDAQKWYTSIGGRNAALGEYVYSATVVRLRQAALGYTFQLPKTSAVKAVKLSLTGRNLIYFYKKAPYDPEVTSSTANGLGGVDVFNQPATRNYGFNLNVTL</sequence>
<dbReference type="Pfam" id="PF13715">
    <property type="entry name" value="CarbopepD_reg_2"/>
    <property type="match status" value="1"/>
</dbReference>
<dbReference type="InterPro" id="IPR039426">
    <property type="entry name" value="TonB-dep_rcpt-like"/>
</dbReference>
<name>A0A841JGS1_9SPHI</name>
<evidence type="ECO:0000313" key="17">
    <source>
        <dbReference type="Proteomes" id="UP000548326"/>
    </source>
</evidence>
<dbReference type="GO" id="GO:0044718">
    <property type="term" value="P:siderophore transmembrane transport"/>
    <property type="evidence" value="ECO:0007669"/>
    <property type="project" value="TreeGrafter"/>
</dbReference>
<dbReference type="InterPro" id="IPR023997">
    <property type="entry name" value="TonB-dep_OMP_SusC/RagA_CS"/>
</dbReference>
<evidence type="ECO:0000256" key="1">
    <source>
        <dbReference type="ARBA" id="ARBA00004571"/>
    </source>
</evidence>
<dbReference type="Pfam" id="PF00593">
    <property type="entry name" value="TonB_dep_Rec_b-barrel"/>
    <property type="match status" value="1"/>
</dbReference>
<dbReference type="PROSITE" id="PS52016">
    <property type="entry name" value="TONB_DEPENDENT_REC_3"/>
    <property type="match status" value="1"/>
</dbReference>
<feature type="region of interest" description="Disordered" evidence="12">
    <location>
        <begin position="701"/>
        <end position="732"/>
    </location>
</feature>
<evidence type="ECO:0000256" key="12">
    <source>
        <dbReference type="SAM" id="MobiDB-lite"/>
    </source>
</evidence>
<dbReference type="EMBL" id="JACHCA010000007">
    <property type="protein sequence ID" value="MBB6128796.1"/>
    <property type="molecule type" value="Genomic_DNA"/>
</dbReference>
<feature type="region of interest" description="Disordered" evidence="12">
    <location>
        <begin position="217"/>
        <end position="241"/>
    </location>
</feature>
<dbReference type="SUPFAM" id="SSF56935">
    <property type="entry name" value="Porins"/>
    <property type="match status" value="1"/>
</dbReference>
<dbReference type="PANTHER" id="PTHR30069:SF29">
    <property type="entry name" value="HEMOGLOBIN AND HEMOGLOBIN-HAPTOGLOBIN-BINDING PROTEIN 1-RELATED"/>
    <property type="match status" value="1"/>
</dbReference>
<feature type="compositionally biased region" description="Polar residues" evidence="12">
    <location>
        <begin position="217"/>
        <end position="228"/>
    </location>
</feature>
<evidence type="ECO:0000256" key="2">
    <source>
        <dbReference type="ARBA" id="ARBA00022448"/>
    </source>
</evidence>
<evidence type="ECO:0000259" key="15">
    <source>
        <dbReference type="Pfam" id="PF07715"/>
    </source>
</evidence>
<dbReference type="RefSeq" id="WP_260170866.1">
    <property type="nucleotide sequence ID" value="NZ_JACHCA010000007.1"/>
</dbReference>
<proteinExistence type="inferred from homology"/>
<dbReference type="AlphaFoldDB" id="A0A841JGS1"/>
<feature type="domain" description="TonB-dependent receptor plug" evidence="15">
    <location>
        <begin position="142"/>
        <end position="268"/>
    </location>
</feature>
<evidence type="ECO:0000256" key="7">
    <source>
        <dbReference type="ARBA" id="ARBA00023136"/>
    </source>
</evidence>
<dbReference type="InterPro" id="IPR008969">
    <property type="entry name" value="CarboxyPept-like_regulatory"/>
</dbReference>
<feature type="domain" description="TonB-dependent receptor-like beta-barrel" evidence="14">
    <location>
        <begin position="426"/>
        <end position="1014"/>
    </location>
</feature>
<evidence type="ECO:0000256" key="13">
    <source>
        <dbReference type="SAM" id="SignalP"/>
    </source>
</evidence>
<comment type="caution">
    <text evidence="16">The sequence shown here is derived from an EMBL/GenBank/DDBJ whole genome shotgun (WGS) entry which is preliminary data.</text>
</comment>
<feature type="compositionally biased region" description="Polar residues" evidence="12">
    <location>
        <begin position="706"/>
        <end position="721"/>
    </location>
</feature>
<accession>A0A841JGS1</accession>
<feature type="chain" id="PRO_5032270497" evidence="13">
    <location>
        <begin position="21"/>
        <end position="1057"/>
    </location>
</feature>